<evidence type="ECO:0000256" key="3">
    <source>
        <dbReference type="ARBA" id="ARBA00023004"/>
    </source>
</evidence>
<dbReference type="AlphaFoldDB" id="A0A7Z0IL16"/>
<feature type="domain" description="Calcineurin-like phosphoesterase" evidence="5">
    <location>
        <begin position="54"/>
        <end position="232"/>
    </location>
</feature>
<evidence type="ECO:0000259" key="6">
    <source>
        <dbReference type="Pfam" id="PF13360"/>
    </source>
</evidence>
<dbReference type="PANTHER" id="PTHR42988:SF2">
    <property type="entry name" value="CYCLIC NUCLEOTIDE PHOSPHODIESTERASE CBUA0032-RELATED"/>
    <property type="match status" value="1"/>
</dbReference>
<keyword evidence="2 7" id="KW-0378">Hydrolase</keyword>
<evidence type="ECO:0000256" key="1">
    <source>
        <dbReference type="ARBA" id="ARBA00022723"/>
    </source>
</evidence>
<dbReference type="InterPro" id="IPR011047">
    <property type="entry name" value="Quinoprotein_ADH-like_sf"/>
</dbReference>
<dbReference type="SMART" id="SM00564">
    <property type="entry name" value="PQQ"/>
    <property type="match status" value="3"/>
</dbReference>
<evidence type="ECO:0000313" key="8">
    <source>
        <dbReference type="Proteomes" id="UP000527616"/>
    </source>
</evidence>
<dbReference type="GO" id="GO:0046872">
    <property type="term" value="F:metal ion binding"/>
    <property type="evidence" value="ECO:0007669"/>
    <property type="project" value="UniProtKB-KW"/>
</dbReference>
<dbReference type="Proteomes" id="UP000527616">
    <property type="component" value="Unassembled WGS sequence"/>
</dbReference>
<dbReference type="SUPFAM" id="SSF56300">
    <property type="entry name" value="Metallo-dependent phosphatases"/>
    <property type="match status" value="1"/>
</dbReference>
<dbReference type="InterPro" id="IPR018391">
    <property type="entry name" value="PQQ_b-propeller_rpt"/>
</dbReference>
<evidence type="ECO:0000259" key="5">
    <source>
        <dbReference type="Pfam" id="PF00149"/>
    </source>
</evidence>
<keyword evidence="8" id="KW-1185">Reference proteome</keyword>
<evidence type="ECO:0000256" key="2">
    <source>
        <dbReference type="ARBA" id="ARBA00022801"/>
    </source>
</evidence>
<organism evidence="7 8">
    <name type="scientific">Naumannella cuiyingiana</name>
    <dbReference type="NCBI Taxonomy" id="1347891"/>
    <lineage>
        <taxon>Bacteria</taxon>
        <taxon>Bacillati</taxon>
        <taxon>Actinomycetota</taxon>
        <taxon>Actinomycetes</taxon>
        <taxon>Propionibacteriales</taxon>
        <taxon>Propionibacteriaceae</taxon>
        <taxon>Naumannella</taxon>
    </lineage>
</organism>
<sequence length="742" mass="81153">MSDTEPGIDLSDRSALSRRAALRGGAAVLVGAAAASTRSPRAAAQPGTPESRRTVAFLTDTHVDPENARHLTNLRAVFAAIEADRPDLVLHGGDVTEYGSAAEYQAYLDLVPGSLRDIVWHVPGNHEIRWDVTAAELYERYLDQRNVEVHLAGIQFLLLDPTIWQQEVGYYTEQDLAWLRRKLQNKSAKTPTVLVTHYPMAEGHYYVVNTDDLLRTIEGRNVQLVLAGHTHRQLIDLFNGLTQLEGAAVKNAAQYYRLTVVGEARRPSRLLVEHVGIDNPERPEDRRITEVVALQLDDHRGHRERQRRRQPDRLRVRVRGDELLITAVTSQPSEGLTARCGIYQQQLYAGSIAEKWTQLTRRGRSIEGSLDISGLPPGEHRVNVEFVDGDSRWRVIETFRIDSDAYRPVDDVALGAIITGGTVRVGNRVVVPGAVNGVTALQVGRRLTRAWEADTGPVLTNLAVSEDESLLVAGSADGYLIGLEADSGKQLWRTGLGGPVMADPAIFKASGRERVAVMVGAELVLLDASGEVIWSRPQPGISAGRVAADDELIFLGTGDGKARAVRIEDGSPVWEVLLADRPDAYRRLIYGPWTTQATVIDDRAVFVATVSGGYALDRASGEQVWAIEQSYLYSAVRPLAGGDLLLIDEWGAASRVEAATGNLRWTTDRMVSRSLDAAPVIDGETAYVIGTMGDLAVLDLATGEYRKVRQLSASPVISSPTLIDSMLISAHLDGRVLLTRLD</sequence>
<proteinExistence type="inferred from homology"/>
<protein>
    <submittedName>
        <fullName evidence="7">Outer membrane protein assembly factor BamB/predicted MPP superfamily phosphohydrolase</fullName>
    </submittedName>
</protein>
<dbReference type="SUPFAM" id="SSF50998">
    <property type="entry name" value="Quinoprotein alcohol dehydrogenase-like"/>
    <property type="match status" value="2"/>
</dbReference>
<dbReference type="InterPro" id="IPR004843">
    <property type="entry name" value="Calcineurin-like_PHP"/>
</dbReference>
<dbReference type="Gene3D" id="2.130.10.10">
    <property type="entry name" value="YVTN repeat-like/Quinoprotein amine dehydrogenase"/>
    <property type="match status" value="1"/>
</dbReference>
<dbReference type="Pfam" id="PF13360">
    <property type="entry name" value="PQQ_2"/>
    <property type="match status" value="1"/>
</dbReference>
<dbReference type="Gene3D" id="3.60.21.10">
    <property type="match status" value="1"/>
</dbReference>
<comment type="caution">
    <text evidence="7">The sequence shown here is derived from an EMBL/GenBank/DDBJ whole genome shotgun (WGS) entry which is preliminary data.</text>
</comment>
<evidence type="ECO:0000313" key="7">
    <source>
        <dbReference type="EMBL" id="NYI71165.1"/>
    </source>
</evidence>
<accession>A0A7Z0IL16</accession>
<dbReference type="GO" id="GO:0016787">
    <property type="term" value="F:hydrolase activity"/>
    <property type="evidence" value="ECO:0007669"/>
    <property type="project" value="UniProtKB-KW"/>
</dbReference>
<dbReference type="RefSeq" id="WP_179445028.1">
    <property type="nucleotide sequence ID" value="NZ_JACBZS010000001.1"/>
</dbReference>
<dbReference type="InterPro" id="IPR029052">
    <property type="entry name" value="Metallo-depent_PP-like"/>
</dbReference>
<keyword evidence="3" id="KW-0408">Iron</keyword>
<dbReference type="InterPro" id="IPR015943">
    <property type="entry name" value="WD40/YVTN_repeat-like_dom_sf"/>
</dbReference>
<reference evidence="7 8" key="1">
    <citation type="submission" date="2020-07" db="EMBL/GenBank/DDBJ databases">
        <title>Sequencing the genomes of 1000 actinobacteria strains.</title>
        <authorList>
            <person name="Klenk H.-P."/>
        </authorList>
    </citation>
    <scope>NUCLEOTIDE SEQUENCE [LARGE SCALE GENOMIC DNA]</scope>
    <source>
        <strain evidence="7 8">DSM 103164</strain>
    </source>
</reference>
<comment type="similarity">
    <text evidence="4">Belongs to the cyclic nucleotide phosphodiesterase class-III family.</text>
</comment>
<dbReference type="InterPro" id="IPR006311">
    <property type="entry name" value="TAT_signal"/>
</dbReference>
<dbReference type="InterPro" id="IPR050884">
    <property type="entry name" value="CNP_phosphodiesterase-III"/>
</dbReference>
<dbReference type="PROSITE" id="PS51318">
    <property type="entry name" value="TAT"/>
    <property type="match status" value="1"/>
</dbReference>
<dbReference type="PANTHER" id="PTHR42988">
    <property type="entry name" value="PHOSPHOHYDROLASE"/>
    <property type="match status" value="1"/>
</dbReference>
<evidence type="ECO:0000256" key="4">
    <source>
        <dbReference type="ARBA" id="ARBA00025742"/>
    </source>
</evidence>
<keyword evidence="1" id="KW-0479">Metal-binding</keyword>
<gene>
    <name evidence="7" type="ORF">GGQ54_001725</name>
</gene>
<feature type="domain" description="Pyrrolo-quinoline quinone repeat" evidence="6">
    <location>
        <begin position="449"/>
        <end position="667"/>
    </location>
</feature>
<dbReference type="Pfam" id="PF00149">
    <property type="entry name" value="Metallophos"/>
    <property type="match status" value="1"/>
</dbReference>
<dbReference type="EMBL" id="JACBZS010000001">
    <property type="protein sequence ID" value="NYI71165.1"/>
    <property type="molecule type" value="Genomic_DNA"/>
</dbReference>
<dbReference type="InterPro" id="IPR002372">
    <property type="entry name" value="PQQ_rpt_dom"/>
</dbReference>
<name>A0A7Z0IL16_9ACTN</name>